<comment type="similarity">
    <text evidence="1">Belongs to the VPS13 family.</text>
</comment>
<protein>
    <recommendedName>
        <fullName evidence="5 6">Peroxin/Ferlin domain-containing protein</fullName>
    </recommendedName>
</protein>
<dbReference type="Pfam" id="PF25036">
    <property type="entry name" value="VPS13_VAB"/>
    <property type="match status" value="2"/>
</dbReference>
<dbReference type="InterPro" id="IPR026854">
    <property type="entry name" value="VPS13_N"/>
</dbReference>
<evidence type="ECO:0000256" key="1">
    <source>
        <dbReference type="ARBA" id="ARBA00006545"/>
    </source>
</evidence>
<dbReference type="InterPro" id="IPR006614">
    <property type="entry name" value="Peroxin/Ferlin"/>
</dbReference>
<dbReference type="Pfam" id="PF12624">
    <property type="entry name" value="VPS13_N"/>
    <property type="match status" value="1"/>
</dbReference>
<feature type="domain" description="Peroxin/Ferlin" evidence="5">
    <location>
        <begin position="2240"/>
        <end position="2300"/>
    </location>
</feature>
<dbReference type="GO" id="GO:0006623">
    <property type="term" value="P:protein targeting to vacuole"/>
    <property type="evidence" value="ECO:0007669"/>
    <property type="project" value="TreeGrafter"/>
</dbReference>
<gene>
    <name evidence="7" type="ORF">QSP1433_LOCUS5999</name>
</gene>
<keyword evidence="3" id="KW-0445">Lipid transport</keyword>
<reference evidence="7" key="1">
    <citation type="submission" date="2021-01" db="EMBL/GenBank/DDBJ databases">
        <authorList>
            <person name="Corre E."/>
            <person name="Pelletier E."/>
            <person name="Niang G."/>
            <person name="Scheremetjew M."/>
            <person name="Finn R."/>
            <person name="Kale V."/>
            <person name="Holt S."/>
            <person name="Cochrane G."/>
            <person name="Meng A."/>
            <person name="Brown T."/>
            <person name="Cohen L."/>
        </authorList>
    </citation>
    <scope>NUCLEOTIDE SEQUENCE</scope>
    <source>
        <strain evidence="7">NY070348D</strain>
    </source>
</reference>
<keyword evidence="2" id="KW-0813">Transport</keyword>
<feature type="domain" description="Peroxin/Ferlin" evidence="6">
    <location>
        <begin position="2310"/>
        <end position="2345"/>
    </location>
</feature>
<organism evidence="7">
    <name type="scientific">Mucochytrium quahogii</name>
    <dbReference type="NCBI Taxonomy" id="96639"/>
    <lineage>
        <taxon>Eukaryota</taxon>
        <taxon>Sar</taxon>
        <taxon>Stramenopiles</taxon>
        <taxon>Bigyra</taxon>
        <taxon>Labyrinthulomycetes</taxon>
        <taxon>Thraustochytrida</taxon>
        <taxon>Thraustochytriidae</taxon>
        <taxon>Mucochytrium</taxon>
    </lineage>
</organism>
<accession>A0A7S2RQV5</accession>
<name>A0A7S2RQV5_9STRA</name>
<feature type="compositionally biased region" description="Polar residues" evidence="4">
    <location>
        <begin position="2233"/>
        <end position="2242"/>
    </location>
</feature>
<dbReference type="InterPro" id="IPR026847">
    <property type="entry name" value="VPS13"/>
</dbReference>
<evidence type="ECO:0000313" key="7">
    <source>
        <dbReference type="EMBL" id="CAD9677983.1"/>
    </source>
</evidence>
<feature type="region of interest" description="Disordered" evidence="4">
    <location>
        <begin position="2340"/>
        <end position="2366"/>
    </location>
</feature>
<evidence type="ECO:0000256" key="4">
    <source>
        <dbReference type="SAM" id="MobiDB-lite"/>
    </source>
</evidence>
<evidence type="ECO:0000256" key="3">
    <source>
        <dbReference type="ARBA" id="ARBA00023055"/>
    </source>
</evidence>
<feature type="compositionally biased region" description="Pro residues" evidence="4">
    <location>
        <begin position="2214"/>
        <end position="2226"/>
    </location>
</feature>
<dbReference type="PANTHER" id="PTHR16166">
    <property type="entry name" value="VACUOLAR PROTEIN SORTING-ASSOCIATED PROTEIN VPS13"/>
    <property type="match status" value="1"/>
</dbReference>
<evidence type="ECO:0000259" key="6">
    <source>
        <dbReference type="SMART" id="SM00694"/>
    </source>
</evidence>
<dbReference type="GO" id="GO:0006869">
    <property type="term" value="P:lipid transport"/>
    <property type="evidence" value="ECO:0007669"/>
    <property type="project" value="UniProtKB-KW"/>
</dbReference>
<dbReference type="Pfam" id="PF06398">
    <property type="entry name" value="Pex24p"/>
    <property type="match status" value="1"/>
</dbReference>
<evidence type="ECO:0000256" key="2">
    <source>
        <dbReference type="ARBA" id="ARBA00022448"/>
    </source>
</evidence>
<dbReference type="GO" id="GO:0005737">
    <property type="term" value="C:cytoplasm"/>
    <property type="evidence" value="ECO:0007669"/>
    <property type="project" value="UniProtKB-ARBA"/>
</dbReference>
<proteinExistence type="inferred from homology"/>
<dbReference type="GO" id="GO:0098588">
    <property type="term" value="C:bounding membrane of organelle"/>
    <property type="evidence" value="ECO:0007669"/>
    <property type="project" value="UniProtKB-ARBA"/>
</dbReference>
<dbReference type="GO" id="GO:0045053">
    <property type="term" value="P:protein retention in Golgi apparatus"/>
    <property type="evidence" value="ECO:0007669"/>
    <property type="project" value="TreeGrafter"/>
</dbReference>
<dbReference type="InterPro" id="IPR009543">
    <property type="entry name" value="VPS13_VAB"/>
</dbReference>
<dbReference type="EMBL" id="HBHK01009643">
    <property type="protein sequence ID" value="CAD9677983.1"/>
    <property type="molecule type" value="Transcribed_RNA"/>
</dbReference>
<dbReference type="InterPro" id="IPR010482">
    <property type="entry name" value="TECPR1-like_DysF"/>
</dbReference>
<dbReference type="PANTHER" id="PTHR16166:SF93">
    <property type="entry name" value="INTERMEMBRANE LIPID TRANSFER PROTEIN VPS13"/>
    <property type="match status" value="1"/>
</dbReference>
<evidence type="ECO:0000259" key="5">
    <source>
        <dbReference type="SMART" id="SM00693"/>
    </source>
</evidence>
<sequence length="3570" mass="396808">MFENVVQDLLRTYLRDYLCIDEVSLNKIVVSLWAGQLEIENLELQTKALEQLLGLRVKTTSSIIRKLHVTVPWSALQSKPVVVKLEGIEIIAQPFDGVTCSFANRIAASRKLEKDKITKLEELDKLEKQKEEPAGLSVDAKEGSFLEKLATKILDNLQLVLEDVHIRFEENRRVTGVRFGEISLLSANDKWVAAFVNNDTIMRKLARVKDFRVYVGDAKGDKGEHDVFSQLDIVTKLTLHKDAASSKTSLVDVAIDLGESLVSIRQSQMLALCSPSQTSSFDSMNTKQRWKWACREVLDQIHASKQETYRLEWLRANRDRYVSLFSRTLVCTKMWLKKNLTEEEERELAELEHDGRMHFSDIVQLRKVAYQEARLQLGDPNVNVKARRETASEKASAQEKAKANKGWISSWWYGDKTKDNEDGTTSEVEATETTKRITAKDREELFDTIGYDPETDGGMSIEDLQAIRFSVNASVSSVSITIINEMQIPIAEVADCVLGAVNLEVEFQEYVHSVNLVAESLVLQDSGTQGTEFQDIIAPVDESTTAKLLVFNFSKTTKQDNAKVNVQLEQALKIVFSKEFVETVSDILFPDVSKKKANVDDGLDQLVGVGQSVSTWESYQAAYSETNFEDILSENALPDVSFSFAAPQVVIPYDVQQHNTPRLVLHLGDFKFGQQESVEKWRLTGSNMFVTLMWPADANQCELISGVSFHATLETCSDRKLLTKPRFDLGFVLPKLSFTLPLHAVRDLQDIVSRNLGTAYGQGTNHEASPSSVASLDKNHMIKHPSETISMVRNSQLAQRVSIQVNAEIQTVSFSFISPKVTLTFDLQGMFIHYKARQFDSSLNFVTNGILLSEEKQNVKLLCNEGSSASASLVVRSATKYSPLFEDCNTFVEVKFGMIGLFIPHELVHELSGIWTDMVPSSGEMRTRQAVGSRSTSFTPSQTTSENLFRYIFLAETAHLTLTKEHHTVCEFSMGQAELQLENAKRSFNLSGLRASKGERENATQLLKVVGGSDAMVSIEWKAESGYVVEVDPFEAVLDQSLFYSIKTFIPDLPSLSVETVPPGTPNAPTTAQTQMPTTNNSIELRIRQNDRQEDQPFIVEFISTEAHTCQARIHGLSLNEKVTLNRVDIVANGTERIASVEGITVVNSQITIESAEVVINPASRQLVHSLTPESIPNLASGGGGAESSGQPLALSINRCAIVTRDMNNMHGITLLGTNILYCNSKLQIQSLRLHEESHTDKVLLSHGPVPFGQYILDVEIGTPTVVSLLQETVTLTLSPTSYAVILSIINTLLGVVNLVVAVFSEDTVAPVVDETDYDVFVLNWPALDLIILSMRPHAENVNTVWKHGKLTVDSSSKLGLSFDELSLCDTTFSLSVEMLFGEVQTSIDVTVQEGEEKKPLLLNPAIAYSVVACLNHNILWKSDKLVYDPPNENPGEVSFSLKMQPAFRCMLEDGKNPIAYITLNEMVFDSNSKGISYSSQMMRAFSPNYFGIEYEYAKLENFSLSIKEEEDGETGATSISWVVTSSTVHLQYDFRILQEIFNFVAGYVRAGVENTLAAELALADKGKEYVDNHSFFVSVDISSFSAIIPGMHGKNCVVLNSRFHGLLNTDYETEMSTQVLQITVSKTEMLFGVLSRVLLVTSSVPLVHEMDALIRVKTKANRDGLNLSTDFSFSFSKVKLDAVMKVFPMFGSIVLFSIRNRPSQKVIRAARRQTVLKKRELTQPEIDAVQATYTISVSLDGFTLTVLGIDQPIFRLKVEDPCTANGSSVGKSNALSIDEVSIKVGMSIRGCSWECFNPRNLTWEPILETCDVSSSIETIPHRIHKGFIVGFSSSTPIRFNLYPAHMKAIFSGAMDGQKLLESISMEGSDNFGSVRDVFTKGMSVGAKKHCTVINRTAFPVTAQGVVISPGSSCSVASNNMRILIEVLECSEEVLLANMNAQIISAPIIAGYVNKTADLFSLTIASTLRFRNNCDIPISVMLTEQRPTENPYPPEILVFGPKETCFIPSALVDNCAVRFRLSESDAWNGIMLPNPSQPPEPFHEVIDFLSSHKTLVVSSGKQTNFPLLKYSVAPVKAIENMLPVKLRCRLYRKVSNGVAELEHEEILLPGSSWCIYNQSPRELYLRFGFANVEVFGSYIALIQQSGQFRYKFVNTSGTMKQEFRYINTPWNIRVFAPFWIVNSCDLDLSYALSDCTFPLNMASSVCADGTANPRPLPPPPPPPRPPSVRQMPSGGTQSSPQTGIEEAWENQRKYMLRGWSSELLIGERPSWSDEAGKCTRNRDLIKLPPGWVWSGSWTIDRTVENTGEDGWQYALGFGTNTKWSRKEGWSDIVRRRKWVRSSSTTALPPPPPPPRDDKAPTSSADDENAVVDAAPHIFPHGYDAIRVCLGQGNSSLWSEPLALNIVSGSSNVFPVKRRSGDGSFFEFVLTVNKHETIPRTTICTITPRMVLVNNMKSKSRLSCIQAGSHLEPIRVEGAVPMFWEKATPQRLLQLQVGVSANWSSAFSVDTLGETCVAVDNMNVCIEVKRGVPTESTLLVIFKQDNEEEPMNKIQNITMDRIKYSQKGSVERNDLVVSQYGTRGFGWIEPLKPHVIVLGFVGTDVSVEVDINKIGTEVQVPLPPTKIEQQEALIRTLYPESKFFLQTSAGSKWMGKHPGFEVESVLESATSSISGKDWIAFTSLEKGFAISMERLNKKDGPGTNVPLCYGDTCTISCTSSDGRERLLVRPEVLVRTQSSINQTKLVWRCKEFVIVSDESTTEHEDAEFIPEHEEAARGLLYRFILTGGAPGTSVEESKQFSLASAVDMGRVVSFDKDTQELILGTVESAGEESFSAISLDSVGELGRRSAFVNVDIAGDSRVIRVSESSLSSDKDDGVTEQVRLDFSVAFEDFGLSVILDATDPSDTPKELLFLSNSFQFRMVDTNLNRAYDMTANSIRIDDDLEDATYPNLLRRTFQPQPQNGDTKKPRPVLLLSLLQKHTQLNVLYFQKFNCQWSEIDVQIDENFITAATILGDQIGAALTWASQDGTYSDTELAYDLPQNNFYSICDQSIKNENKGTRTYYFREFEMGEINLKFSYFRNQMTEISGVPIKFEPLKYSQIAALSTDLSNDVVTFYKTQVQKHLFKIIGYALPGNPGEIFNAFGNVDSVGDVFKGAVRGVGASVGTLGSTVAKVDWDRKRQSSKPQTVQEGFARGTSELGQGFKDGLQGLVSKPVAGAEQDGISGALSGFGAGVVGLFTKPVAGVASAIASASDGVISQTKTQEQLNAERQTGLRSRPIRFFRGSNIHTHLGQYSLKQRCILWNAMDLLNDFGEETDTTFLNDYFFTPLPFFVLHTASTVAFGTYQEGKLPPFSDLSLAAQSDFLSARSVYGSEEQLQCLTYLYSIKISIIWREERCMDSAHSIQLAVKRWIADMNVTSFNACEAKLRKQCINFTPPDVPTLDPSSVNNDLELGKVPRRDVGKNVALYADVVKRFRESFQVRNSVRIVMHCLVNTWEACEKLLPEDPYLVARRVVIESRTFEGFPLVTLSLARAYFFFLWGSNLQAVNNQRYLKALEAFERLYLSLATSN</sequence>
<dbReference type="SMART" id="SM00694">
    <property type="entry name" value="DysFC"/>
    <property type="match status" value="1"/>
</dbReference>
<feature type="region of interest" description="Disordered" evidence="4">
    <location>
        <begin position="2210"/>
        <end position="2243"/>
    </location>
</feature>
<dbReference type="SMART" id="SM00693">
    <property type="entry name" value="DysFN"/>
    <property type="match status" value="1"/>
</dbReference>